<dbReference type="OrthoDB" id="1667101at2"/>
<gene>
    <name evidence="1" type="ORF">F7Q99_36945</name>
</gene>
<sequence length="443" mass="49821">MAYEVITTSFRSDLHARWSAVFDRLQVPWVYEPHTFTADDGRNCVPAFWLPRERIWFDAVTATEREDLGWWRRFAAAARGWEYFSDDWFDEPDWDSPVQVDEVWHGTALLAIGPLPRLHGNDALDLWQNSPEGGMWVYDDAMYWWTLCPVCGLFGAEYFGQAERLPCECLNDREHNKTRNGHDARLLKAYQDGWNEAVEEVPAVTGAKPAGHPWRRRALIPQQGAAEATLRCVAQCRSVAEVLRGELPEEAYVDAEEAHQLCDSCPGFVCTGCGAEPAAAPGEYCRSCEPVPLLSDAHARDQLNLRAIELSRLHKEQLKIIHPVINKAMGVRRRGHATLADLAVGLTQAEHWLAHPGSLQIPNPTLSEEEIDMLSGAEVRQETAARVGTLSAVVHDPIPIVQMRINNAMGVRTRAEADEEQLRSGLRQVRQWLHTPASYHEAG</sequence>
<keyword evidence="2" id="KW-1185">Reference proteome</keyword>
<reference evidence="1 2" key="1">
    <citation type="submission" date="2019-09" db="EMBL/GenBank/DDBJ databases">
        <title>Genome Sequences of Streptomyces kaniharaensis ATCC 21070.</title>
        <authorList>
            <person name="Zhu W."/>
            <person name="De Crecy-Lagard V."/>
            <person name="Richards N.G."/>
        </authorList>
    </citation>
    <scope>NUCLEOTIDE SEQUENCE [LARGE SCALE GENOMIC DNA]</scope>
    <source>
        <strain evidence="1 2">SF-557</strain>
    </source>
</reference>
<evidence type="ECO:0000313" key="1">
    <source>
        <dbReference type="EMBL" id="MQS17630.1"/>
    </source>
</evidence>
<dbReference type="EMBL" id="WBOF01000005">
    <property type="protein sequence ID" value="MQS17630.1"/>
    <property type="molecule type" value="Genomic_DNA"/>
</dbReference>
<evidence type="ECO:0000313" key="2">
    <source>
        <dbReference type="Proteomes" id="UP000450000"/>
    </source>
</evidence>
<name>A0A6N7L1K4_9ACTN</name>
<accession>A0A6N7L1K4</accession>
<dbReference type="AlphaFoldDB" id="A0A6N7L1K4"/>
<dbReference type="Proteomes" id="UP000450000">
    <property type="component" value="Unassembled WGS sequence"/>
</dbReference>
<proteinExistence type="predicted"/>
<dbReference type="RefSeq" id="WP_153470902.1">
    <property type="nucleotide sequence ID" value="NZ_WBOF01000005.1"/>
</dbReference>
<protein>
    <submittedName>
        <fullName evidence="1">Uncharacterized protein</fullName>
    </submittedName>
</protein>
<organism evidence="1 2">
    <name type="scientific">Streptomyces kaniharaensis</name>
    <dbReference type="NCBI Taxonomy" id="212423"/>
    <lineage>
        <taxon>Bacteria</taxon>
        <taxon>Bacillati</taxon>
        <taxon>Actinomycetota</taxon>
        <taxon>Actinomycetes</taxon>
        <taxon>Kitasatosporales</taxon>
        <taxon>Streptomycetaceae</taxon>
        <taxon>Streptomyces</taxon>
    </lineage>
</organism>
<comment type="caution">
    <text evidence="1">The sequence shown here is derived from an EMBL/GenBank/DDBJ whole genome shotgun (WGS) entry which is preliminary data.</text>
</comment>